<sequence>MTSSAILRLLVFSASLLLVTASLNRLYRGAQLDIKLTIKTANCSYPHAFKNGIALSLGHVNSSNTLLYYGSSPKLKNLRDFQANQLFEELTIKTANCSYPHAFQDGVALTLGHVDQNDALLYHGSSPKLKNLRDFQANQLFEETISFSPGELDPIEEVCAKRGKTPGFNFFYEKCMMLNMIHVESYNWDALYWKPEWIEVRQFYRLPNGKMETFFTHWTGGDCDSNLVKAPGSSYIRLDRETEQKYLPSSPKLEKGIKFP</sequence>
<proteinExistence type="predicted"/>
<dbReference type="Proteomes" id="UP000095287">
    <property type="component" value="Unplaced"/>
</dbReference>
<evidence type="ECO:0000313" key="2">
    <source>
        <dbReference type="Proteomes" id="UP000095287"/>
    </source>
</evidence>
<keyword evidence="2" id="KW-1185">Reference proteome</keyword>
<organism evidence="2 3">
    <name type="scientific">Steinernema glaseri</name>
    <dbReference type="NCBI Taxonomy" id="37863"/>
    <lineage>
        <taxon>Eukaryota</taxon>
        <taxon>Metazoa</taxon>
        <taxon>Ecdysozoa</taxon>
        <taxon>Nematoda</taxon>
        <taxon>Chromadorea</taxon>
        <taxon>Rhabditida</taxon>
        <taxon>Tylenchina</taxon>
        <taxon>Panagrolaimomorpha</taxon>
        <taxon>Strongyloidoidea</taxon>
        <taxon>Steinernematidae</taxon>
        <taxon>Steinernema</taxon>
    </lineage>
</organism>
<reference evidence="3" key="1">
    <citation type="submission" date="2016-11" db="UniProtKB">
        <authorList>
            <consortium name="WormBaseParasite"/>
        </authorList>
    </citation>
    <scope>IDENTIFICATION</scope>
</reference>
<dbReference type="WBParaSite" id="L893_g13823.t1">
    <property type="protein sequence ID" value="L893_g13823.t1"/>
    <property type="gene ID" value="L893_g13823"/>
</dbReference>
<feature type="signal peptide" evidence="1">
    <location>
        <begin position="1"/>
        <end position="21"/>
    </location>
</feature>
<dbReference type="AlphaFoldDB" id="A0A1I7Y8V3"/>
<keyword evidence="1" id="KW-0732">Signal</keyword>
<feature type="chain" id="PRO_5009311947" evidence="1">
    <location>
        <begin position="22"/>
        <end position="260"/>
    </location>
</feature>
<accession>A0A1I7Y8V3</accession>
<protein>
    <submittedName>
        <fullName evidence="3">Uncharacterized protein</fullName>
    </submittedName>
</protein>
<evidence type="ECO:0000256" key="1">
    <source>
        <dbReference type="SAM" id="SignalP"/>
    </source>
</evidence>
<evidence type="ECO:0000313" key="3">
    <source>
        <dbReference type="WBParaSite" id="L893_g13823.t1"/>
    </source>
</evidence>
<name>A0A1I7Y8V3_9BILA</name>